<dbReference type="InterPro" id="IPR013272">
    <property type="entry name" value="Vps72/YL1_C"/>
</dbReference>
<evidence type="ECO:0000256" key="1">
    <source>
        <dbReference type="ARBA" id="ARBA00006832"/>
    </source>
</evidence>
<comment type="similarity">
    <text evidence="1">Belongs to the VPS72/YL1 family.</text>
</comment>
<dbReference type="Proteomes" id="UP000305067">
    <property type="component" value="Unassembled WGS sequence"/>
</dbReference>
<feature type="region of interest" description="Disordered" evidence="2">
    <location>
        <begin position="26"/>
        <end position="199"/>
    </location>
</feature>
<dbReference type="Pfam" id="PF08265">
    <property type="entry name" value="YL1_C"/>
    <property type="match status" value="1"/>
</dbReference>
<feature type="domain" description="Vps72/YL1 C-terminal" evidence="3">
    <location>
        <begin position="314"/>
        <end position="343"/>
    </location>
</feature>
<feature type="compositionally biased region" description="Polar residues" evidence="2">
    <location>
        <begin position="190"/>
        <end position="199"/>
    </location>
</feature>
<name>A0A5C3Q3W5_9AGAR</name>
<dbReference type="PANTHER" id="PTHR13275:SF4">
    <property type="entry name" value="VACUOLAR PROTEIN SORTING-ASSOCIATED PROTEIN 72 HOMOLOG"/>
    <property type="match status" value="1"/>
</dbReference>
<dbReference type="AlphaFoldDB" id="A0A5C3Q3W5"/>
<protein>
    <submittedName>
        <fullName evidence="4">YL1 nuclear protein-domain-containing protein</fullName>
    </submittedName>
</protein>
<evidence type="ECO:0000259" key="3">
    <source>
        <dbReference type="SMART" id="SM00993"/>
    </source>
</evidence>
<dbReference type="STRING" id="1884261.A0A5C3Q3W5"/>
<evidence type="ECO:0000256" key="2">
    <source>
        <dbReference type="SAM" id="MobiDB-lite"/>
    </source>
</evidence>
<keyword evidence="5" id="KW-1185">Reference proteome</keyword>
<dbReference type="GO" id="GO:0005634">
    <property type="term" value="C:nucleus"/>
    <property type="evidence" value="ECO:0007669"/>
    <property type="project" value="TreeGrafter"/>
</dbReference>
<feature type="compositionally biased region" description="Basic and acidic residues" evidence="2">
    <location>
        <begin position="86"/>
        <end position="99"/>
    </location>
</feature>
<dbReference type="OrthoDB" id="78296at2759"/>
<evidence type="ECO:0000313" key="5">
    <source>
        <dbReference type="Proteomes" id="UP000305067"/>
    </source>
</evidence>
<dbReference type="Pfam" id="PF05764">
    <property type="entry name" value="YL1"/>
    <property type="match status" value="1"/>
</dbReference>
<feature type="region of interest" description="Disordered" evidence="2">
    <location>
        <begin position="1"/>
        <end position="20"/>
    </location>
</feature>
<dbReference type="PANTHER" id="PTHR13275">
    <property type="entry name" value="YL-1 PROTEIN TRANSCRIPTION FACTOR-LIKE 1"/>
    <property type="match status" value="1"/>
</dbReference>
<reference evidence="4 5" key="1">
    <citation type="journal article" date="2019" name="Nat. Ecol. Evol.">
        <title>Megaphylogeny resolves global patterns of mushroom evolution.</title>
        <authorList>
            <person name="Varga T."/>
            <person name="Krizsan K."/>
            <person name="Foldi C."/>
            <person name="Dima B."/>
            <person name="Sanchez-Garcia M."/>
            <person name="Sanchez-Ramirez S."/>
            <person name="Szollosi G.J."/>
            <person name="Szarkandi J.G."/>
            <person name="Papp V."/>
            <person name="Albert L."/>
            <person name="Andreopoulos W."/>
            <person name="Angelini C."/>
            <person name="Antonin V."/>
            <person name="Barry K.W."/>
            <person name="Bougher N.L."/>
            <person name="Buchanan P."/>
            <person name="Buyck B."/>
            <person name="Bense V."/>
            <person name="Catcheside P."/>
            <person name="Chovatia M."/>
            <person name="Cooper J."/>
            <person name="Damon W."/>
            <person name="Desjardin D."/>
            <person name="Finy P."/>
            <person name="Geml J."/>
            <person name="Haridas S."/>
            <person name="Hughes K."/>
            <person name="Justo A."/>
            <person name="Karasinski D."/>
            <person name="Kautmanova I."/>
            <person name="Kiss B."/>
            <person name="Kocsube S."/>
            <person name="Kotiranta H."/>
            <person name="LaButti K.M."/>
            <person name="Lechner B.E."/>
            <person name="Liimatainen K."/>
            <person name="Lipzen A."/>
            <person name="Lukacs Z."/>
            <person name="Mihaltcheva S."/>
            <person name="Morgado L.N."/>
            <person name="Niskanen T."/>
            <person name="Noordeloos M.E."/>
            <person name="Ohm R.A."/>
            <person name="Ortiz-Santana B."/>
            <person name="Ovrebo C."/>
            <person name="Racz N."/>
            <person name="Riley R."/>
            <person name="Savchenko A."/>
            <person name="Shiryaev A."/>
            <person name="Soop K."/>
            <person name="Spirin V."/>
            <person name="Szebenyi C."/>
            <person name="Tomsovsky M."/>
            <person name="Tulloss R.E."/>
            <person name="Uehling J."/>
            <person name="Grigoriev I.V."/>
            <person name="Vagvolgyi C."/>
            <person name="Papp T."/>
            <person name="Martin F.M."/>
            <person name="Miettinen O."/>
            <person name="Hibbett D.S."/>
            <person name="Nagy L.G."/>
        </authorList>
    </citation>
    <scope>NUCLEOTIDE SEQUENCE [LARGE SCALE GENOMIC DNA]</scope>
    <source>
        <strain evidence="4 5">CBS 309.79</strain>
    </source>
</reference>
<sequence>MDHEAPQPRRSARSSAGNLYEIVMKDLHTTGAFQDEDPDEDDPDFPLRRDDDEDEFSADFGDTEDEGENSEDEAYSAAKAPARTTRTNDIDFHEDEDRRARSKAVSKTERTIATAHARQKATFFQESRSPVESDSTVNRSSTSGIRQQDPFTQSVRRQSKRQPAASNTSASMYVSEASQPRKTRSKRTKPTPSEPSFTQDDLLARALSTEKGNVEQHRDFLKNELEKRKEAAKLTRPTANGPVLRFYSKTEHQQLPDSQSSKVASNFVVHEISQDATRVPTWESTMKALFGNHVNWNSVKVLSEENRPTGRPVPTCPITGRPARYLDPRTKIPYADAEAYHTITDLLAHRYCWSGRGKRYTAYGGSEVPQDPSSPVSAAVVHVVPVDTE</sequence>
<organism evidence="4 5">
    <name type="scientific">Pterulicium gracile</name>
    <dbReference type="NCBI Taxonomy" id="1884261"/>
    <lineage>
        <taxon>Eukaryota</taxon>
        <taxon>Fungi</taxon>
        <taxon>Dikarya</taxon>
        <taxon>Basidiomycota</taxon>
        <taxon>Agaricomycotina</taxon>
        <taxon>Agaricomycetes</taxon>
        <taxon>Agaricomycetidae</taxon>
        <taxon>Agaricales</taxon>
        <taxon>Pleurotineae</taxon>
        <taxon>Pterulaceae</taxon>
        <taxon>Pterulicium</taxon>
    </lineage>
</organism>
<dbReference type="InterPro" id="IPR046757">
    <property type="entry name" value="YL1_N"/>
</dbReference>
<feature type="compositionally biased region" description="Polar residues" evidence="2">
    <location>
        <begin position="164"/>
        <end position="180"/>
    </location>
</feature>
<dbReference type="SMART" id="SM00993">
    <property type="entry name" value="YL1_C"/>
    <property type="match status" value="1"/>
</dbReference>
<dbReference type="EMBL" id="ML178857">
    <property type="protein sequence ID" value="TFK96652.1"/>
    <property type="molecule type" value="Genomic_DNA"/>
</dbReference>
<feature type="compositionally biased region" description="Acidic residues" evidence="2">
    <location>
        <begin position="34"/>
        <end position="44"/>
    </location>
</feature>
<gene>
    <name evidence="4" type="ORF">BDV98DRAFT_575840</name>
</gene>
<proteinExistence type="inferred from homology"/>
<feature type="compositionally biased region" description="Polar residues" evidence="2">
    <location>
        <begin position="122"/>
        <end position="156"/>
    </location>
</feature>
<feature type="compositionally biased region" description="Acidic residues" evidence="2">
    <location>
        <begin position="51"/>
        <end position="74"/>
    </location>
</feature>
<accession>A0A5C3Q3W5</accession>
<evidence type="ECO:0000313" key="4">
    <source>
        <dbReference type="EMBL" id="TFK96652.1"/>
    </source>
</evidence>